<organism evidence="8 9">
    <name type="scientific">Candida viswanathii</name>
    <dbReference type="NCBI Taxonomy" id="5486"/>
    <lineage>
        <taxon>Eukaryota</taxon>
        <taxon>Fungi</taxon>
        <taxon>Dikarya</taxon>
        <taxon>Ascomycota</taxon>
        <taxon>Saccharomycotina</taxon>
        <taxon>Pichiomycetes</taxon>
        <taxon>Debaryomycetaceae</taxon>
        <taxon>Candida/Lodderomyces clade</taxon>
        <taxon>Candida</taxon>
    </lineage>
</organism>
<dbReference type="Pfam" id="PF08293">
    <property type="entry name" value="MRP-S33"/>
    <property type="match status" value="1"/>
</dbReference>
<evidence type="ECO:0000256" key="4">
    <source>
        <dbReference type="ARBA" id="ARBA00023128"/>
    </source>
</evidence>
<comment type="similarity">
    <text evidence="2">Belongs to the mitochondrion-specific ribosomal protein mS33 family.</text>
</comment>
<dbReference type="PANTHER" id="PTHR13362">
    <property type="entry name" value="MITOCHONDRIAL RIBOSOMAL PROTEIN S33"/>
    <property type="match status" value="1"/>
</dbReference>
<evidence type="ECO:0000256" key="7">
    <source>
        <dbReference type="SAM" id="MobiDB-lite"/>
    </source>
</evidence>
<dbReference type="GO" id="GO:0005840">
    <property type="term" value="C:ribosome"/>
    <property type="evidence" value="ECO:0007669"/>
    <property type="project" value="UniProtKB-KW"/>
</dbReference>
<feature type="compositionally biased region" description="Basic residues" evidence="7">
    <location>
        <begin position="90"/>
        <end position="103"/>
    </location>
</feature>
<dbReference type="InterPro" id="IPR013219">
    <property type="entry name" value="Ribosomal_mS33"/>
</dbReference>
<keyword evidence="9" id="KW-1185">Reference proteome</keyword>
<evidence type="ECO:0000256" key="5">
    <source>
        <dbReference type="ARBA" id="ARBA00023274"/>
    </source>
</evidence>
<dbReference type="GO" id="GO:0005739">
    <property type="term" value="C:mitochondrion"/>
    <property type="evidence" value="ECO:0007669"/>
    <property type="project" value="UniProtKB-SubCell"/>
</dbReference>
<dbReference type="OrthoDB" id="2257454at2759"/>
<sequence>MSGVLKRFPSKERLLQAKKLTHQIFDELWNPTSKRNPAKILKAPLVGPELVKYYGDNLAVPTFKDFKKWFPELKLVDPREEHRQFMVQDRKRRNKGAPKKKKQ</sequence>
<comment type="subcellular location">
    <subcellularLocation>
        <location evidence="1">Mitochondrion</location>
    </subcellularLocation>
</comment>
<proteinExistence type="inferred from homology"/>
<gene>
    <name evidence="8" type="primary">RSM27_0</name>
    <name evidence="8" type="ORF">Cantr_05004</name>
</gene>
<feature type="region of interest" description="Disordered" evidence="7">
    <location>
        <begin position="82"/>
        <end position="103"/>
    </location>
</feature>
<evidence type="ECO:0000313" key="8">
    <source>
        <dbReference type="EMBL" id="RCK55630.1"/>
    </source>
</evidence>
<evidence type="ECO:0000256" key="1">
    <source>
        <dbReference type="ARBA" id="ARBA00004173"/>
    </source>
</evidence>
<evidence type="ECO:0000256" key="2">
    <source>
        <dbReference type="ARBA" id="ARBA00008970"/>
    </source>
</evidence>
<keyword evidence="3 8" id="KW-0689">Ribosomal protein</keyword>
<evidence type="ECO:0000256" key="3">
    <source>
        <dbReference type="ARBA" id="ARBA00022980"/>
    </source>
</evidence>
<keyword evidence="4" id="KW-0496">Mitochondrion</keyword>
<dbReference type="EMBL" id="QLNQ01000029">
    <property type="protein sequence ID" value="RCK55630.1"/>
    <property type="molecule type" value="Genomic_DNA"/>
</dbReference>
<dbReference type="GO" id="GO:1990904">
    <property type="term" value="C:ribonucleoprotein complex"/>
    <property type="evidence" value="ECO:0007669"/>
    <property type="project" value="UniProtKB-KW"/>
</dbReference>
<evidence type="ECO:0000313" key="9">
    <source>
        <dbReference type="Proteomes" id="UP000253472"/>
    </source>
</evidence>
<name>A0A367XQZ6_9ASCO</name>
<comment type="caution">
    <text evidence="8">The sequence shown here is derived from an EMBL/GenBank/DDBJ whole genome shotgun (WGS) entry which is preliminary data.</text>
</comment>
<keyword evidence="5" id="KW-0687">Ribonucleoprotein</keyword>
<dbReference type="Proteomes" id="UP000253472">
    <property type="component" value="Unassembled WGS sequence"/>
</dbReference>
<dbReference type="STRING" id="5486.A0A367XQZ6"/>
<reference evidence="8 9" key="1">
    <citation type="submission" date="2018-06" db="EMBL/GenBank/DDBJ databases">
        <title>Whole genome sequencing of Candida tropicalis (genome annotated by CSBL at Korea University).</title>
        <authorList>
            <person name="Ahn J."/>
        </authorList>
    </citation>
    <scope>NUCLEOTIDE SEQUENCE [LARGE SCALE GENOMIC DNA]</scope>
    <source>
        <strain evidence="8 9">ATCC 20962</strain>
    </source>
</reference>
<evidence type="ECO:0000256" key="6">
    <source>
        <dbReference type="ARBA" id="ARBA00035132"/>
    </source>
</evidence>
<accession>A0A367XQZ6</accession>
<protein>
    <recommendedName>
        <fullName evidence="6">Small ribosomal subunit protein mS33</fullName>
    </recommendedName>
</protein>
<dbReference type="AlphaFoldDB" id="A0A367XQZ6"/>
<dbReference type="PANTHER" id="PTHR13362:SF2">
    <property type="entry name" value="SMALL RIBOSOMAL SUBUNIT PROTEIN MS33"/>
    <property type="match status" value="1"/>
</dbReference>